<gene>
    <name evidence="1" type="ORF">SAMN06265173_1602</name>
</gene>
<accession>A0A521FU89</accession>
<dbReference type="OrthoDB" id="7668199at2"/>
<dbReference type="AlphaFoldDB" id="A0A521FU89"/>
<dbReference type="EMBL" id="FXTO01000060">
    <property type="protein sequence ID" value="SMO99737.1"/>
    <property type="molecule type" value="Genomic_DNA"/>
</dbReference>
<proteinExistence type="predicted"/>
<protein>
    <submittedName>
        <fullName evidence="1">Peptidase U49</fullName>
    </submittedName>
</protein>
<organism evidence="1 2">
    <name type="scientific">Thalassovita litoralis</name>
    <dbReference type="NCBI Taxonomy" id="1010611"/>
    <lineage>
        <taxon>Bacteria</taxon>
        <taxon>Pseudomonadati</taxon>
        <taxon>Pseudomonadota</taxon>
        <taxon>Alphaproteobacteria</taxon>
        <taxon>Rhodobacterales</taxon>
        <taxon>Roseobacteraceae</taxon>
        <taxon>Thalassovita</taxon>
    </lineage>
</organism>
<name>A0A521FU89_9RHOB</name>
<reference evidence="1 2" key="1">
    <citation type="submission" date="2017-05" db="EMBL/GenBank/DDBJ databases">
        <authorList>
            <person name="Varghese N."/>
            <person name="Submissions S."/>
        </authorList>
    </citation>
    <scope>NUCLEOTIDE SEQUENCE [LARGE SCALE GENOMIC DNA]</scope>
    <source>
        <strain evidence="1 2">DSM 29506</strain>
    </source>
</reference>
<evidence type="ECO:0000313" key="2">
    <source>
        <dbReference type="Proteomes" id="UP000316030"/>
    </source>
</evidence>
<evidence type="ECO:0000313" key="1">
    <source>
        <dbReference type="EMBL" id="SMO99737.1"/>
    </source>
</evidence>
<keyword evidence="2" id="KW-1185">Reference proteome</keyword>
<sequence>MSSIQRLDSAFNNAIFQFEKALSYPRKTIPRSVWTESTDFVAAVDPEGNGFVLSISSGLAEKSFQLWIKALTNCGFWADIAPSALLNADQMTQDSLVWLMLHEFNHIDLNHFKLAGSFEVVQRSHAASPQKLLNISRLCLEMQADHEATKMLLGAYTITEWRGLRQRVMAISGMMMLIELEDAKNNAEGRTHPKAATRIFQLLGHLAEMPLVQAQVEQDVSLRPQTGKKERQPLRAGQ</sequence>
<dbReference type="RefSeq" id="WP_142495087.1">
    <property type="nucleotide sequence ID" value="NZ_FXTO01000060.1"/>
</dbReference>
<dbReference type="Proteomes" id="UP000316030">
    <property type="component" value="Unassembled WGS sequence"/>
</dbReference>